<proteinExistence type="predicted"/>
<dbReference type="AlphaFoldDB" id="A0A8J8NBQ2"/>
<dbReference type="EMBL" id="RRYP01029736">
    <property type="protein sequence ID" value="TNV71715.1"/>
    <property type="molecule type" value="Genomic_DNA"/>
</dbReference>
<accession>A0A8J8NBQ2</accession>
<evidence type="ECO:0000313" key="1">
    <source>
        <dbReference type="EMBL" id="TNV71715.1"/>
    </source>
</evidence>
<gene>
    <name evidence="1" type="ORF">FGO68_gene6861</name>
</gene>
<sequence>MRKLLNLMKNSFQMDPNGKFSKIQKFSLLLGKFIQVEKQLTQLELKKMLKTLKQQSQFIKNKNKCLILGVFITSSHKQQNLKLFRRTNNMSSNSKF</sequence>
<dbReference type="Proteomes" id="UP000785679">
    <property type="component" value="Unassembled WGS sequence"/>
</dbReference>
<name>A0A8J8NBQ2_HALGN</name>
<evidence type="ECO:0000313" key="2">
    <source>
        <dbReference type="Proteomes" id="UP000785679"/>
    </source>
</evidence>
<reference evidence="1" key="1">
    <citation type="submission" date="2019-06" db="EMBL/GenBank/DDBJ databases">
        <authorList>
            <person name="Zheng W."/>
        </authorList>
    </citation>
    <scope>NUCLEOTIDE SEQUENCE</scope>
    <source>
        <strain evidence="1">QDHG01</strain>
    </source>
</reference>
<keyword evidence="2" id="KW-1185">Reference proteome</keyword>
<organism evidence="1 2">
    <name type="scientific">Halteria grandinella</name>
    <dbReference type="NCBI Taxonomy" id="5974"/>
    <lineage>
        <taxon>Eukaryota</taxon>
        <taxon>Sar</taxon>
        <taxon>Alveolata</taxon>
        <taxon>Ciliophora</taxon>
        <taxon>Intramacronucleata</taxon>
        <taxon>Spirotrichea</taxon>
        <taxon>Stichotrichia</taxon>
        <taxon>Sporadotrichida</taxon>
        <taxon>Halteriidae</taxon>
        <taxon>Halteria</taxon>
    </lineage>
</organism>
<comment type="caution">
    <text evidence="1">The sequence shown here is derived from an EMBL/GenBank/DDBJ whole genome shotgun (WGS) entry which is preliminary data.</text>
</comment>
<protein>
    <submittedName>
        <fullName evidence="1">Uncharacterized protein</fullName>
    </submittedName>
</protein>